<evidence type="ECO:0000313" key="2">
    <source>
        <dbReference type="EMBL" id="GFU33106.1"/>
    </source>
</evidence>
<dbReference type="EMBL" id="BMAW01034015">
    <property type="protein sequence ID" value="GFU33106.1"/>
    <property type="molecule type" value="Genomic_DNA"/>
</dbReference>
<keyword evidence="3" id="KW-1185">Reference proteome</keyword>
<dbReference type="SUPFAM" id="SSF56672">
    <property type="entry name" value="DNA/RNA polymerases"/>
    <property type="match status" value="1"/>
</dbReference>
<dbReference type="InterPro" id="IPR043502">
    <property type="entry name" value="DNA/RNA_pol_sf"/>
</dbReference>
<dbReference type="Proteomes" id="UP000887013">
    <property type="component" value="Unassembled WGS sequence"/>
</dbReference>
<dbReference type="Pfam" id="PF17919">
    <property type="entry name" value="RT_RNaseH_2"/>
    <property type="match status" value="1"/>
</dbReference>
<dbReference type="AlphaFoldDB" id="A0A8X6QRG3"/>
<dbReference type="InterPro" id="IPR041577">
    <property type="entry name" value="RT_RNaseH_2"/>
</dbReference>
<protein>
    <submittedName>
        <fullName evidence="2">Transposon Ty3-G Gag-Pol polyprotein</fullName>
    </submittedName>
</protein>
<accession>A0A8X6QRG3</accession>
<dbReference type="Gene3D" id="3.10.20.370">
    <property type="match status" value="1"/>
</dbReference>
<dbReference type="PANTHER" id="PTHR33064:SF37">
    <property type="entry name" value="RIBONUCLEASE H"/>
    <property type="match status" value="1"/>
</dbReference>
<sequence length="234" mass="26246">MECKQFLLLLKNLDQLAAVADKINDLTFPPDGINLVAATFNRITAHLELKITQLTQQDEHLDHLHQILSHLRDYGLKLNPDKCVLGKTSVKFLDCLITVAEIAYLQCKSSLANVAILAYPTPDQQLRLFVDASSTANGVALNCSTTNGPKPIAFFSCTLNATETKYSTYDRELLAIYLAIKHFQHQLEGHNFIIFTIAHQLLRLLKSRTRVCPANSGISISYRSLAQYPKCFRI</sequence>
<proteinExistence type="predicted"/>
<name>A0A8X6QRG3_NEPPI</name>
<dbReference type="GO" id="GO:0071897">
    <property type="term" value="P:DNA biosynthetic process"/>
    <property type="evidence" value="ECO:0007669"/>
    <property type="project" value="UniProtKB-ARBA"/>
</dbReference>
<dbReference type="InterPro" id="IPR043128">
    <property type="entry name" value="Rev_trsase/Diguanyl_cyclase"/>
</dbReference>
<dbReference type="Gene3D" id="3.30.70.270">
    <property type="match status" value="1"/>
</dbReference>
<reference evidence="2" key="1">
    <citation type="submission" date="2020-08" db="EMBL/GenBank/DDBJ databases">
        <title>Multicomponent nature underlies the extraordinary mechanical properties of spider dragline silk.</title>
        <authorList>
            <person name="Kono N."/>
            <person name="Nakamura H."/>
            <person name="Mori M."/>
            <person name="Yoshida Y."/>
            <person name="Ohtoshi R."/>
            <person name="Malay A.D."/>
            <person name="Moran D.A.P."/>
            <person name="Tomita M."/>
            <person name="Numata K."/>
            <person name="Arakawa K."/>
        </authorList>
    </citation>
    <scope>NUCLEOTIDE SEQUENCE</scope>
</reference>
<dbReference type="OrthoDB" id="6425673at2759"/>
<evidence type="ECO:0000313" key="3">
    <source>
        <dbReference type="Proteomes" id="UP000887013"/>
    </source>
</evidence>
<organism evidence="2 3">
    <name type="scientific">Nephila pilipes</name>
    <name type="common">Giant wood spider</name>
    <name type="synonym">Nephila maculata</name>
    <dbReference type="NCBI Taxonomy" id="299642"/>
    <lineage>
        <taxon>Eukaryota</taxon>
        <taxon>Metazoa</taxon>
        <taxon>Ecdysozoa</taxon>
        <taxon>Arthropoda</taxon>
        <taxon>Chelicerata</taxon>
        <taxon>Arachnida</taxon>
        <taxon>Araneae</taxon>
        <taxon>Araneomorphae</taxon>
        <taxon>Entelegynae</taxon>
        <taxon>Araneoidea</taxon>
        <taxon>Nephilidae</taxon>
        <taxon>Nephila</taxon>
    </lineage>
</organism>
<dbReference type="PANTHER" id="PTHR33064">
    <property type="entry name" value="POL PROTEIN"/>
    <property type="match status" value="1"/>
</dbReference>
<evidence type="ECO:0000259" key="1">
    <source>
        <dbReference type="Pfam" id="PF17919"/>
    </source>
</evidence>
<gene>
    <name evidence="2" type="primary">TY3B-G_861</name>
    <name evidence="2" type="ORF">NPIL_512341</name>
</gene>
<feature type="domain" description="Reverse transcriptase/retrotransposon-derived protein RNase H-like" evidence="1">
    <location>
        <begin position="101"/>
        <end position="194"/>
    </location>
</feature>
<dbReference type="InterPro" id="IPR051320">
    <property type="entry name" value="Viral_Replic_Matur_Polypro"/>
</dbReference>
<comment type="caution">
    <text evidence="2">The sequence shown here is derived from an EMBL/GenBank/DDBJ whole genome shotgun (WGS) entry which is preliminary data.</text>
</comment>